<gene>
    <name evidence="2" type="ORF">C8Q71DRAFT_448727</name>
</gene>
<feature type="region of interest" description="Disordered" evidence="1">
    <location>
        <begin position="254"/>
        <end position="301"/>
    </location>
</feature>
<proteinExistence type="predicted"/>
<evidence type="ECO:0000313" key="2">
    <source>
        <dbReference type="EMBL" id="KAH9829098.1"/>
    </source>
</evidence>
<evidence type="ECO:0000256" key="1">
    <source>
        <dbReference type="SAM" id="MobiDB-lite"/>
    </source>
</evidence>
<feature type="compositionally biased region" description="Low complexity" evidence="1">
    <location>
        <begin position="254"/>
        <end position="278"/>
    </location>
</feature>
<dbReference type="RefSeq" id="XP_047772616.1">
    <property type="nucleotide sequence ID" value="XM_047918608.1"/>
</dbReference>
<dbReference type="Proteomes" id="UP000814176">
    <property type="component" value="Unassembled WGS sequence"/>
</dbReference>
<feature type="region of interest" description="Disordered" evidence="1">
    <location>
        <begin position="109"/>
        <end position="237"/>
    </location>
</feature>
<keyword evidence="3" id="KW-1185">Reference proteome</keyword>
<comment type="caution">
    <text evidence="2">The sequence shown here is derived from an EMBL/GenBank/DDBJ whole genome shotgun (WGS) entry which is preliminary data.</text>
</comment>
<dbReference type="GeneID" id="71999340"/>
<dbReference type="EMBL" id="JADCUA010000043">
    <property type="protein sequence ID" value="KAH9829098.1"/>
    <property type="molecule type" value="Genomic_DNA"/>
</dbReference>
<sequence length="359" mass="39690">MATALHINTIHDIISAVEQSDSSHGIFASSSSMRRRARYLSSEAHTLHSMLRFRGEMGTTDRAEYEYLYDHYQRAACGQNARSQLEAAQDLWSFALYQARDTSHSLITEAGRNHRTRDTSRNPPRAPVVPPDTHQHQHVSAPVIPPDTQLHTQNGQRRQGTPAPPEMRQHQHVFNAPVVPPSAQTQTQTRTRRHGDPEGTFGPVPVVPPETRHHRQRSPAPVVPPPIPVAPNDASGYVSRAHLRPPLLPQLQHAPVVPQSSSRADAQSAARAPSNAPQGDRQRSRATGRQTSYGHRVPTGHSMPPPPHFLWPPPPLPPQPLFAPMPMSMPAMVPVLMMQPAYPPPVGDGWAYQAIPKPR</sequence>
<accession>A0ABQ8JXZ3</accession>
<protein>
    <submittedName>
        <fullName evidence="2">Uncharacterized protein</fullName>
    </submittedName>
</protein>
<name>A0ABQ8JXZ3_9APHY</name>
<reference evidence="2 3" key="1">
    <citation type="journal article" date="2021" name="Environ. Microbiol.">
        <title>Gene family expansions and transcriptome signatures uncover fungal adaptations to wood decay.</title>
        <authorList>
            <person name="Hage H."/>
            <person name="Miyauchi S."/>
            <person name="Viragh M."/>
            <person name="Drula E."/>
            <person name="Min B."/>
            <person name="Chaduli D."/>
            <person name="Navarro D."/>
            <person name="Favel A."/>
            <person name="Norest M."/>
            <person name="Lesage-Meessen L."/>
            <person name="Balint B."/>
            <person name="Merenyi Z."/>
            <person name="de Eugenio L."/>
            <person name="Morin E."/>
            <person name="Martinez A.T."/>
            <person name="Baldrian P."/>
            <person name="Stursova M."/>
            <person name="Martinez M.J."/>
            <person name="Novotny C."/>
            <person name="Magnuson J.K."/>
            <person name="Spatafora J.W."/>
            <person name="Maurice S."/>
            <person name="Pangilinan J."/>
            <person name="Andreopoulos W."/>
            <person name="LaButti K."/>
            <person name="Hundley H."/>
            <person name="Na H."/>
            <person name="Kuo A."/>
            <person name="Barry K."/>
            <person name="Lipzen A."/>
            <person name="Henrissat B."/>
            <person name="Riley R."/>
            <person name="Ahrendt S."/>
            <person name="Nagy L.G."/>
            <person name="Grigoriev I.V."/>
            <person name="Martin F."/>
            <person name="Rosso M.N."/>
        </authorList>
    </citation>
    <scope>NUCLEOTIDE SEQUENCE [LARGE SCALE GENOMIC DNA]</scope>
    <source>
        <strain evidence="2 3">CIRM-BRFM 1785</strain>
    </source>
</reference>
<feature type="compositionally biased region" description="Polar residues" evidence="1">
    <location>
        <begin position="149"/>
        <end position="159"/>
    </location>
</feature>
<organism evidence="2 3">
    <name type="scientific">Rhodofomes roseus</name>
    <dbReference type="NCBI Taxonomy" id="34475"/>
    <lineage>
        <taxon>Eukaryota</taxon>
        <taxon>Fungi</taxon>
        <taxon>Dikarya</taxon>
        <taxon>Basidiomycota</taxon>
        <taxon>Agaricomycotina</taxon>
        <taxon>Agaricomycetes</taxon>
        <taxon>Polyporales</taxon>
        <taxon>Rhodofomes</taxon>
    </lineage>
</organism>
<evidence type="ECO:0000313" key="3">
    <source>
        <dbReference type="Proteomes" id="UP000814176"/>
    </source>
</evidence>